<proteinExistence type="predicted"/>
<evidence type="ECO:0000259" key="1">
    <source>
        <dbReference type="SMART" id="SM00091"/>
    </source>
</evidence>
<dbReference type="Proteomes" id="UP000184334">
    <property type="component" value="Unassembled WGS sequence"/>
</dbReference>
<dbReference type="STRING" id="1122195.SAMN02745164_00314"/>
<accession>A0A1M4SZP1</accession>
<dbReference type="Pfam" id="PF13426">
    <property type="entry name" value="PAS_9"/>
    <property type="match status" value="1"/>
</dbReference>
<dbReference type="OrthoDB" id="46699at2"/>
<gene>
    <name evidence="2" type="ORF">SAMN02745164_00314</name>
</gene>
<dbReference type="Gene3D" id="3.30.450.20">
    <property type="entry name" value="PAS domain"/>
    <property type="match status" value="1"/>
</dbReference>
<dbReference type="AlphaFoldDB" id="A0A1M4SZP1"/>
<sequence>MPKNIWETLWDYDPNGLVVVDKELKIKVINPAFLKMFYLENEDIIGRFIFEFFDDVSDFEDIIKDNKKVIKHMKEYPSYNLITSEIAFAIDGNDEEMLIAKIFHDISEYEKKDKELRELKFKIIDEVQKIVDKQMKTGQEIASILGETTAETKASLMKLLSIIKKEN</sequence>
<dbReference type="CDD" id="cd00130">
    <property type="entry name" value="PAS"/>
    <property type="match status" value="1"/>
</dbReference>
<organism evidence="2 3">
    <name type="scientific">Marinitoga hydrogenitolerans (strain DSM 16785 / JCM 12826 / AT1271)</name>
    <dbReference type="NCBI Taxonomy" id="1122195"/>
    <lineage>
        <taxon>Bacteria</taxon>
        <taxon>Thermotogati</taxon>
        <taxon>Thermotogota</taxon>
        <taxon>Thermotogae</taxon>
        <taxon>Petrotogales</taxon>
        <taxon>Petrotogaceae</taxon>
        <taxon>Marinitoga</taxon>
    </lineage>
</organism>
<reference evidence="2" key="1">
    <citation type="submission" date="2016-11" db="EMBL/GenBank/DDBJ databases">
        <authorList>
            <person name="Varghese N."/>
            <person name="Submissions S."/>
        </authorList>
    </citation>
    <scope>NUCLEOTIDE SEQUENCE [LARGE SCALE GENOMIC DNA]</scope>
    <source>
        <strain evidence="2">DSM 16785</strain>
    </source>
</reference>
<protein>
    <submittedName>
        <fullName evidence="2">PAS domain S-box-containing protein</fullName>
    </submittedName>
</protein>
<evidence type="ECO:0000313" key="2">
    <source>
        <dbReference type="EMBL" id="SHE37645.1"/>
    </source>
</evidence>
<dbReference type="SUPFAM" id="SSF55785">
    <property type="entry name" value="PYP-like sensor domain (PAS domain)"/>
    <property type="match status" value="1"/>
</dbReference>
<keyword evidence="3" id="KW-1185">Reference proteome</keyword>
<dbReference type="EMBL" id="FQUI01000003">
    <property type="protein sequence ID" value="SHE37645.1"/>
    <property type="molecule type" value="Genomic_DNA"/>
</dbReference>
<dbReference type="InterPro" id="IPR000014">
    <property type="entry name" value="PAS"/>
</dbReference>
<dbReference type="NCBIfam" id="TIGR00229">
    <property type="entry name" value="sensory_box"/>
    <property type="match status" value="1"/>
</dbReference>
<dbReference type="SMART" id="SM00091">
    <property type="entry name" value="PAS"/>
    <property type="match status" value="1"/>
</dbReference>
<evidence type="ECO:0000313" key="3">
    <source>
        <dbReference type="Proteomes" id="UP000184334"/>
    </source>
</evidence>
<feature type="domain" description="PAS" evidence="1">
    <location>
        <begin position="4"/>
        <end position="71"/>
    </location>
</feature>
<comment type="caution">
    <text evidence="2">The sequence shown here is derived from an EMBL/GenBank/DDBJ whole genome shotgun (WGS) entry which is preliminary data.</text>
</comment>
<name>A0A1M4SZP1_MARH1</name>
<dbReference type="RefSeq" id="WP_072862738.1">
    <property type="nucleotide sequence ID" value="NZ_FQUI01000003.1"/>
</dbReference>
<dbReference type="InterPro" id="IPR035965">
    <property type="entry name" value="PAS-like_dom_sf"/>
</dbReference>